<dbReference type="EMBL" id="CP000780">
    <property type="protein sequence ID" value="ABS54841.1"/>
    <property type="molecule type" value="Genomic_DNA"/>
</dbReference>
<dbReference type="RefSeq" id="WP_011991329.1">
    <property type="nucleotide sequence ID" value="NC_009712.1"/>
</dbReference>
<reference evidence="3" key="1">
    <citation type="journal article" date="2015" name="Microbiology">
        <title>Genome of Methanoregula boonei 6A8 reveals adaptations to oligotrophic peatland environments.</title>
        <authorList>
            <person name="Braeuer S."/>
            <person name="Cadillo-Quiroz H."/>
            <person name="Kyrpides N."/>
            <person name="Woyke T."/>
            <person name="Goodwin L."/>
            <person name="Detter C."/>
            <person name="Podell S."/>
            <person name="Yavitt J.B."/>
            <person name="Zinder S.H."/>
        </authorList>
    </citation>
    <scope>NUCLEOTIDE SEQUENCE [LARGE SCALE GENOMIC DNA]</scope>
    <source>
        <strain evidence="3">DSM 21154 / JCM 14090 / 6A8</strain>
    </source>
</reference>
<dbReference type="AlphaFoldDB" id="A7I530"/>
<feature type="region of interest" description="Disordered" evidence="1">
    <location>
        <begin position="56"/>
        <end position="80"/>
    </location>
</feature>
<dbReference type="GeneID" id="5410854"/>
<evidence type="ECO:0000313" key="3">
    <source>
        <dbReference type="Proteomes" id="UP000002408"/>
    </source>
</evidence>
<dbReference type="HOGENOM" id="CLU_1021610_0_0_2"/>
<protein>
    <submittedName>
        <fullName evidence="2">Uncharacterized protein</fullName>
    </submittedName>
</protein>
<dbReference type="Proteomes" id="UP000002408">
    <property type="component" value="Chromosome"/>
</dbReference>
<organism evidence="2 3">
    <name type="scientific">Methanoregula boonei (strain DSM 21154 / JCM 14090 / 6A8)</name>
    <dbReference type="NCBI Taxonomy" id="456442"/>
    <lineage>
        <taxon>Archaea</taxon>
        <taxon>Methanobacteriati</taxon>
        <taxon>Methanobacteriota</taxon>
        <taxon>Stenosarchaea group</taxon>
        <taxon>Methanomicrobia</taxon>
        <taxon>Methanomicrobiales</taxon>
        <taxon>Methanoregulaceae</taxon>
        <taxon>Methanoregula</taxon>
    </lineage>
</organism>
<name>A7I530_METB6</name>
<evidence type="ECO:0000313" key="2">
    <source>
        <dbReference type="EMBL" id="ABS54841.1"/>
    </source>
</evidence>
<dbReference type="KEGG" id="mbn:Mboo_0319"/>
<sequence length="272" mass="29982">MADNEIFVESVEVLLLSEIGMSSATMIKDAYPPVSGDPYLEEGDAGPNARVFVTKTSNRTPDEEIGSLLGEDPDDPPATTATHDFYTMILTMSMRLGDPPTTRFINGTIDVAFPYEIKILDYSPKDKSSITALMEKCGGTISISPGLFFLVPESRNTKTPVARKENRFRIPVGSGEKITGTYDKKTGYSLDIPGFFLLEYQGMLKNTHDVSWEIYPPMPPRDSVLTGEKMLAVFSLIVQTPKNVPPELKVGIECRVKGNLWGMIPIRGSTDF</sequence>
<evidence type="ECO:0000256" key="1">
    <source>
        <dbReference type="SAM" id="MobiDB-lite"/>
    </source>
</evidence>
<gene>
    <name evidence="2" type="ordered locus">Mboo_0319</name>
</gene>
<accession>A7I530</accession>
<proteinExistence type="predicted"/>
<keyword evidence="3" id="KW-1185">Reference proteome</keyword>